<dbReference type="EMBL" id="LDAU01000054">
    <property type="protein sequence ID" value="KRX09138.1"/>
    <property type="molecule type" value="Genomic_DNA"/>
</dbReference>
<feature type="compositionally biased region" description="Low complexity" evidence="1">
    <location>
        <begin position="23"/>
        <end position="44"/>
    </location>
</feature>
<reference evidence="2 3" key="1">
    <citation type="journal article" date="2015" name="Sci. Rep.">
        <title>Genome of the facultative scuticociliatosis pathogen Pseudocohnilembus persalinus provides insight into its virulence through horizontal gene transfer.</title>
        <authorList>
            <person name="Xiong J."/>
            <person name="Wang G."/>
            <person name="Cheng J."/>
            <person name="Tian M."/>
            <person name="Pan X."/>
            <person name="Warren A."/>
            <person name="Jiang C."/>
            <person name="Yuan D."/>
            <person name="Miao W."/>
        </authorList>
    </citation>
    <scope>NUCLEOTIDE SEQUENCE [LARGE SCALE GENOMIC DNA]</scope>
    <source>
        <strain evidence="2">36N120E</strain>
    </source>
</reference>
<feature type="compositionally biased region" description="Basic and acidic residues" evidence="1">
    <location>
        <begin position="56"/>
        <end position="94"/>
    </location>
</feature>
<protein>
    <submittedName>
        <fullName evidence="2">Uncharacterized protein</fullName>
    </submittedName>
</protein>
<name>A0A0V0R3S8_PSEPJ</name>
<evidence type="ECO:0000313" key="2">
    <source>
        <dbReference type="EMBL" id="KRX09138.1"/>
    </source>
</evidence>
<feature type="compositionally biased region" description="Polar residues" evidence="1">
    <location>
        <begin position="321"/>
        <end position="340"/>
    </location>
</feature>
<comment type="caution">
    <text evidence="2">The sequence shown here is derived from an EMBL/GenBank/DDBJ whole genome shotgun (WGS) entry which is preliminary data.</text>
</comment>
<feature type="compositionally biased region" description="Polar residues" evidence="1">
    <location>
        <begin position="730"/>
        <end position="741"/>
    </location>
</feature>
<feature type="compositionally biased region" description="Low complexity" evidence="1">
    <location>
        <begin position="714"/>
        <end position="726"/>
    </location>
</feature>
<gene>
    <name evidence="2" type="ORF">PPERSA_08854</name>
</gene>
<evidence type="ECO:0000256" key="1">
    <source>
        <dbReference type="SAM" id="MobiDB-lite"/>
    </source>
</evidence>
<organism evidence="2 3">
    <name type="scientific">Pseudocohnilembus persalinus</name>
    <name type="common">Ciliate</name>
    <dbReference type="NCBI Taxonomy" id="266149"/>
    <lineage>
        <taxon>Eukaryota</taxon>
        <taxon>Sar</taxon>
        <taxon>Alveolata</taxon>
        <taxon>Ciliophora</taxon>
        <taxon>Intramacronucleata</taxon>
        <taxon>Oligohymenophorea</taxon>
        <taxon>Scuticociliatia</taxon>
        <taxon>Philasterida</taxon>
        <taxon>Pseudocohnilembidae</taxon>
        <taxon>Pseudocohnilembus</taxon>
    </lineage>
</organism>
<feature type="compositionally biased region" description="Low complexity" evidence="1">
    <location>
        <begin position="96"/>
        <end position="115"/>
    </location>
</feature>
<feature type="region of interest" description="Disordered" evidence="1">
    <location>
        <begin position="655"/>
        <end position="746"/>
    </location>
</feature>
<evidence type="ECO:0000313" key="3">
    <source>
        <dbReference type="Proteomes" id="UP000054937"/>
    </source>
</evidence>
<feature type="region of interest" description="Disordered" evidence="1">
    <location>
        <begin position="298"/>
        <end position="340"/>
    </location>
</feature>
<feature type="compositionally biased region" description="Polar residues" evidence="1">
    <location>
        <begin position="45"/>
        <end position="55"/>
    </location>
</feature>
<sequence length="770" mass="90539">MEFEQKNNQENINQQKVEEKDQQNSQDIQQQLQQEQPQNLEQNEGNTNQSQQDTKNIQDDHLKKQVQENKQKQEEQNTKNTQNEKIENNEKKIDTNQINSNDFSNQDNNQQLNKQNENKNKKLNKNVKNQKKQNGFSANNNNNLHFKSISNVNTKEKFYKNTNENENLNISKNTNNLQKQNNLSQSKLTQQTLQKPFIQSQQVSVIGKNTPVQQFEEQLKYKWHTKRINNIQEQRGQNKISKNYYNSRYIKKMAERDLFHDDTQQHLQSHRQNNNSNKNIYASTSYLKNDTHNEVFKTSNGYQKSVDTKTKHYLQQKKQQEQIGTLKNNSQKGVNLDKSNSVKNINKLEQSKGKNQQSAQHIVTNSQSDLANTLNSGRKMENSLKNFDEAKQNLAISKKLVKIQGTKNEFGTFNPTKIKNIEITKQSKNKNEEIKKENQRIGAKLSQIALNQNKHSYLNDHIGNSQSQQQSQTFGKNKSFFQQELEKKNMEQAKRLEKILNRKPQFQHQIEAPNYPAIRPVKQTKYFKEEKRKQEVADQIMISNIVNYNQQLKKEREENSKRIIQHQKLKKNLSKYKQLNFEMPSIYYPLSVKNIDNNSSEIILNQSKIHNKSELTRNQDEDDDQDAKNLVTQIKSPIQKNQLKSQKKLEGKFSDVQKNQENQEQSSQKLNEKEVPEKQNDQISKENQKNSEQKIIQDEKNEELLNINDKNSTNLNENQENQIQNDQKSENNQTNEVQSQNKLDQSQLQQINQLQKQNLESVQYLESQQA</sequence>
<accession>A0A0V0R3S8</accession>
<dbReference type="InParanoid" id="A0A0V0R3S8"/>
<keyword evidence="3" id="KW-1185">Reference proteome</keyword>
<dbReference type="AlphaFoldDB" id="A0A0V0R3S8"/>
<feature type="compositionally biased region" description="Low complexity" evidence="1">
    <location>
        <begin position="657"/>
        <end position="669"/>
    </location>
</feature>
<dbReference type="Proteomes" id="UP000054937">
    <property type="component" value="Unassembled WGS sequence"/>
</dbReference>
<feature type="region of interest" description="Disordered" evidence="1">
    <location>
        <begin position="1"/>
        <end position="122"/>
    </location>
</feature>
<feature type="compositionally biased region" description="Basic and acidic residues" evidence="1">
    <location>
        <begin position="670"/>
        <end position="703"/>
    </location>
</feature>
<proteinExistence type="predicted"/>